<sequence>MWLCLLSSLGTLFPHGAQAQGMPPAVNAPTDPFHQPCVEIRGRTDLGTPESAKRVRPIVSGQSERVLKRYVDLDDRCANLPEFAPTRDTDTTTVWYVSMPLDAVPGPHGTAHTRVTSSPATLPSVAS</sequence>
<dbReference type="AlphaFoldDB" id="A0A5E4RD87"/>
<organism evidence="3 4">
    <name type="scientific">Pandoraea pneumonica</name>
    <dbReference type="NCBI Taxonomy" id="2508299"/>
    <lineage>
        <taxon>Bacteria</taxon>
        <taxon>Pseudomonadati</taxon>
        <taxon>Pseudomonadota</taxon>
        <taxon>Betaproteobacteria</taxon>
        <taxon>Burkholderiales</taxon>
        <taxon>Burkholderiaceae</taxon>
        <taxon>Pandoraea</taxon>
    </lineage>
</organism>
<feature type="chain" id="PRO_5023115895" description="Lipoprotein" evidence="2">
    <location>
        <begin position="20"/>
        <end position="127"/>
    </location>
</feature>
<evidence type="ECO:0008006" key="5">
    <source>
        <dbReference type="Google" id="ProtNLM"/>
    </source>
</evidence>
<feature type="signal peptide" evidence="2">
    <location>
        <begin position="1"/>
        <end position="19"/>
    </location>
</feature>
<dbReference type="Proteomes" id="UP000366945">
    <property type="component" value="Unassembled WGS sequence"/>
</dbReference>
<feature type="compositionally biased region" description="Polar residues" evidence="1">
    <location>
        <begin position="113"/>
        <end position="127"/>
    </location>
</feature>
<protein>
    <recommendedName>
        <fullName evidence="5">Lipoprotein</fullName>
    </recommendedName>
</protein>
<evidence type="ECO:0000256" key="1">
    <source>
        <dbReference type="SAM" id="MobiDB-lite"/>
    </source>
</evidence>
<reference evidence="3 4" key="1">
    <citation type="submission" date="2019-08" db="EMBL/GenBank/DDBJ databases">
        <authorList>
            <person name="Peeters C."/>
        </authorList>
    </citation>
    <scope>NUCLEOTIDE SEQUENCE [LARGE SCALE GENOMIC DNA]</scope>
    <source>
        <strain evidence="3 4">LMG 31114</strain>
    </source>
</reference>
<gene>
    <name evidence="3" type="ORF">PPN31114_00049</name>
</gene>
<evidence type="ECO:0000313" key="4">
    <source>
        <dbReference type="Proteomes" id="UP000366945"/>
    </source>
</evidence>
<proteinExistence type="predicted"/>
<feature type="region of interest" description="Disordered" evidence="1">
    <location>
        <begin position="106"/>
        <end position="127"/>
    </location>
</feature>
<dbReference type="EMBL" id="CABPSK010000001">
    <property type="protein sequence ID" value="VVD60049.1"/>
    <property type="molecule type" value="Genomic_DNA"/>
</dbReference>
<accession>A0A5E4RD87</accession>
<keyword evidence="2" id="KW-0732">Signal</keyword>
<evidence type="ECO:0000313" key="3">
    <source>
        <dbReference type="EMBL" id="VVD60049.1"/>
    </source>
</evidence>
<evidence type="ECO:0000256" key="2">
    <source>
        <dbReference type="SAM" id="SignalP"/>
    </source>
</evidence>
<name>A0A5E4RD87_9BURK</name>
<keyword evidence="4" id="KW-1185">Reference proteome</keyword>